<protein>
    <submittedName>
        <fullName evidence="1">Uncharacterized protein</fullName>
    </submittedName>
</protein>
<name>A0A3M7ANA4_HORWE</name>
<sequence length="204" mass="22736">MSLRIPRLTTRSVARTTRLFFTPTANQTLTRPLLTRTPLRRFAFYRRSVRAEDVLVVSADKIPRLPVGSINREQEQYLWVQLREGLGEDEYKDVAARVEIHVTDAVAAAYARSRAHRQQDTASGSAASQTISAISIDLIYKPPHPIFPGLQGTAAINLRVLLNDGDVFPLLFELRHADDRIKFVFVQPEIFDAGLSSPAPGAGE</sequence>
<dbReference type="VEuPathDB" id="FungiDB:BTJ68_02187"/>
<reference evidence="1 2" key="1">
    <citation type="journal article" date="2018" name="BMC Genomics">
        <title>Genomic evidence for intraspecific hybridization in a clonal and extremely halotolerant yeast.</title>
        <authorList>
            <person name="Gostincar C."/>
            <person name="Stajich J.E."/>
            <person name="Zupancic J."/>
            <person name="Zalar P."/>
            <person name="Gunde-Cimerman N."/>
        </authorList>
    </citation>
    <scope>NUCLEOTIDE SEQUENCE [LARGE SCALE GENOMIC DNA]</scope>
    <source>
        <strain evidence="1 2">EXF-6651</strain>
    </source>
</reference>
<evidence type="ECO:0000313" key="2">
    <source>
        <dbReference type="Proteomes" id="UP000276864"/>
    </source>
</evidence>
<comment type="caution">
    <text evidence="1">The sequence shown here is derived from an EMBL/GenBank/DDBJ whole genome shotgun (WGS) entry which is preliminary data.</text>
</comment>
<organism evidence="1 2">
    <name type="scientific">Hortaea werneckii</name>
    <name type="common">Black yeast</name>
    <name type="synonym">Cladosporium werneckii</name>
    <dbReference type="NCBI Taxonomy" id="91943"/>
    <lineage>
        <taxon>Eukaryota</taxon>
        <taxon>Fungi</taxon>
        <taxon>Dikarya</taxon>
        <taxon>Ascomycota</taxon>
        <taxon>Pezizomycotina</taxon>
        <taxon>Dothideomycetes</taxon>
        <taxon>Dothideomycetidae</taxon>
        <taxon>Mycosphaerellales</taxon>
        <taxon>Teratosphaeriaceae</taxon>
        <taxon>Hortaea</taxon>
    </lineage>
</organism>
<accession>A0A3M7ANA4</accession>
<dbReference type="EMBL" id="QWIM01001021">
    <property type="protein sequence ID" value="RMY29046.1"/>
    <property type="molecule type" value="Genomic_DNA"/>
</dbReference>
<dbReference type="Proteomes" id="UP000276864">
    <property type="component" value="Unassembled WGS sequence"/>
</dbReference>
<evidence type="ECO:0000313" key="1">
    <source>
        <dbReference type="EMBL" id="RMY29046.1"/>
    </source>
</evidence>
<proteinExistence type="predicted"/>
<gene>
    <name evidence="1" type="ORF">D0866_08976</name>
</gene>
<dbReference type="AlphaFoldDB" id="A0A3M7ANA4"/>